<evidence type="ECO:0000313" key="10">
    <source>
        <dbReference type="Proteomes" id="UP000253728"/>
    </source>
</evidence>
<dbReference type="GO" id="GO:1904047">
    <property type="term" value="F:S-adenosyl-L-methionine binding"/>
    <property type="evidence" value="ECO:0007669"/>
    <property type="project" value="TreeGrafter"/>
</dbReference>
<keyword evidence="5 8" id="KW-0949">S-adenosyl-L-methionine</keyword>
<dbReference type="Pfam" id="PF02086">
    <property type="entry name" value="MethyltransfD12"/>
    <property type="match status" value="1"/>
</dbReference>
<comment type="similarity">
    <text evidence="1 8">Belongs to the N(4)/N(6)-methyltransferase family.</text>
</comment>
<evidence type="ECO:0000256" key="7">
    <source>
        <dbReference type="PIRSR" id="PIRSR000398-1"/>
    </source>
</evidence>
<dbReference type="PIRSF" id="PIRSF000398">
    <property type="entry name" value="M_m6A_EcoRV"/>
    <property type="match status" value="1"/>
</dbReference>
<dbReference type="Proteomes" id="UP000253728">
    <property type="component" value="Unassembled WGS sequence"/>
</dbReference>
<organism evidence="9 10">
    <name type="scientific">Aggregatibacter aphrophilus</name>
    <name type="common">Haemophilus aphrophilus</name>
    <dbReference type="NCBI Taxonomy" id="732"/>
    <lineage>
        <taxon>Bacteria</taxon>
        <taxon>Pseudomonadati</taxon>
        <taxon>Pseudomonadota</taxon>
        <taxon>Gammaproteobacteria</taxon>
        <taxon>Pasteurellales</taxon>
        <taxon>Pasteurellaceae</taxon>
        <taxon>Aggregatibacter</taxon>
    </lineage>
</organism>
<evidence type="ECO:0000256" key="3">
    <source>
        <dbReference type="ARBA" id="ARBA00022603"/>
    </source>
</evidence>
<sequence length="332" mass="38812">MPEPAKPVVKTKSRPFLKWAGGKFRLTDEINRLFPKRKQCLVEPFVGAGAVFLNSNFKRYILADINPDLINLFNIVKQDVDAYILAAKPIFFHPEANTENYYYAKRDEFNQSTNIFQRSVLFLYLNRFGFNGLCRYNSKNEFNVPFGDYKTHYFPEEELRFFAAKAQSAVFICADFQQTFQMADENSVIYCDPPYAPLSQDSNFTNYSGKLFSINHQQELATLAKHTTEQRNIQVLISNHDTPFTREIYQGAKIRRLKVQRSISQSPHKRIKVRELIALFKTKNNPKIDRTFTLKIHWSYLTTLPDSARFLTRACIWLKINKLKLFIKIVTI</sequence>
<dbReference type="GO" id="GO:0043565">
    <property type="term" value="F:sequence-specific DNA binding"/>
    <property type="evidence" value="ECO:0007669"/>
    <property type="project" value="TreeGrafter"/>
</dbReference>
<keyword evidence="3 8" id="KW-0489">Methyltransferase</keyword>
<feature type="binding site" evidence="7">
    <location>
        <position position="64"/>
    </location>
    <ligand>
        <name>S-adenosyl-L-methionine</name>
        <dbReference type="ChEBI" id="CHEBI:59789"/>
    </ligand>
</feature>
<dbReference type="GO" id="GO:0009307">
    <property type="term" value="P:DNA restriction-modification system"/>
    <property type="evidence" value="ECO:0007669"/>
    <property type="project" value="InterPro"/>
</dbReference>
<reference evidence="9 10" key="1">
    <citation type="submission" date="2018-06" db="EMBL/GenBank/DDBJ databases">
        <authorList>
            <consortium name="Pathogen Informatics"/>
            <person name="Doyle S."/>
        </authorList>
    </citation>
    <scope>NUCLEOTIDE SEQUENCE [LARGE SCALE GENOMIC DNA]</scope>
    <source>
        <strain evidence="9 10">NCTC5908</strain>
    </source>
</reference>
<evidence type="ECO:0000256" key="1">
    <source>
        <dbReference type="ARBA" id="ARBA00006594"/>
    </source>
</evidence>
<dbReference type="SUPFAM" id="SSF53335">
    <property type="entry name" value="S-adenosyl-L-methionine-dependent methyltransferases"/>
    <property type="match status" value="1"/>
</dbReference>
<gene>
    <name evidence="9" type="primary">dam</name>
    <name evidence="9" type="ORF">NCTC5908_02086</name>
</gene>
<dbReference type="InterPro" id="IPR012263">
    <property type="entry name" value="M_m6A_EcoRV"/>
</dbReference>
<feature type="binding site" evidence="7">
    <location>
        <position position="19"/>
    </location>
    <ligand>
        <name>S-adenosyl-L-methionine</name>
        <dbReference type="ChEBI" id="CHEBI:59789"/>
    </ligand>
</feature>
<dbReference type="PANTHER" id="PTHR30481:SF3">
    <property type="entry name" value="DNA ADENINE METHYLASE"/>
    <property type="match status" value="1"/>
</dbReference>
<dbReference type="InterPro" id="IPR002052">
    <property type="entry name" value="DNA_methylase_N6_adenine_CS"/>
</dbReference>
<evidence type="ECO:0000256" key="8">
    <source>
        <dbReference type="RuleBase" id="RU361257"/>
    </source>
</evidence>
<proteinExistence type="inferred from homology"/>
<dbReference type="InterPro" id="IPR029063">
    <property type="entry name" value="SAM-dependent_MTases_sf"/>
</dbReference>
<dbReference type="InterPro" id="IPR023095">
    <property type="entry name" value="Ade_MeTrfase_dom_2"/>
</dbReference>
<dbReference type="REBASE" id="375846">
    <property type="entry name" value="M.Aap5908I"/>
</dbReference>
<comment type="catalytic activity">
    <reaction evidence="6 8">
        <text>a 2'-deoxyadenosine in DNA + S-adenosyl-L-methionine = an N(6)-methyl-2'-deoxyadenosine in DNA + S-adenosyl-L-homocysteine + H(+)</text>
        <dbReference type="Rhea" id="RHEA:15197"/>
        <dbReference type="Rhea" id="RHEA-COMP:12418"/>
        <dbReference type="Rhea" id="RHEA-COMP:12419"/>
        <dbReference type="ChEBI" id="CHEBI:15378"/>
        <dbReference type="ChEBI" id="CHEBI:57856"/>
        <dbReference type="ChEBI" id="CHEBI:59789"/>
        <dbReference type="ChEBI" id="CHEBI:90615"/>
        <dbReference type="ChEBI" id="CHEBI:90616"/>
        <dbReference type="EC" id="2.1.1.72"/>
    </reaction>
</comment>
<dbReference type="AlphaFoldDB" id="A0A336NHA6"/>
<dbReference type="PRINTS" id="PR00505">
    <property type="entry name" value="D12N6MTFRASE"/>
</dbReference>
<feature type="binding site" evidence="7">
    <location>
        <position position="192"/>
    </location>
    <ligand>
        <name>S-adenosyl-L-methionine</name>
        <dbReference type="ChEBI" id="CHEBI:59789"/>
    </ligand>
</feature>
<dbReference type="NCBIfam" id="TIGR00571">
    <property type="entry name" value="dam"/>
    <property type="match status" value="1"/>
</dbReference>
<protein>
    <recommendedName>
        <fullName evidence="2 8">Site-specific DNA-methyltransferase (adenine-specific)</fullName>
        <ecNumber evidence="2 8">2.1.1.72</ecNumber>
    </recommendedName>
</protein>
<dbReference type="STRING" id="732.ADJ80_03665"/>
<name>A0A336NHA6_AGGAP</name>
<dbReference type="EMBL" id="UFSP01000003">
    <property type="protein sequence ID" value="SSZ30263.1"/>
    <property type="molecule type" value="Genomic_DNA"/>
</dbReference>
<evidence type="ECO:0000256" key="5">
    <source>
        <dbReference type="ARBA" id="ARBA00022691"/>
    </source>
</evidence>
<dbReference type="GO" id="GO:0009007">
    <property type="term" value="F:site-specific DNA-methyltransferase (adenine-specific) activity"/>
    <property type="evidence" value="ECO:0007669"/>
    <property type="project" value="UniProtKB-UniRule"/>
</dbReference>
<evidence type="ECO:0000256" key="6">
    <source>
        <dbReference type="ARBA" id="ARBA00047942"/>
    </source>
</evidence>
<dbReference type="GO" id="GO:0006298">
    <property type="term" value="P:mismatch repair"/>
    <property type="evidence" value="ECO:0007669"/>
    <property type="project" value="TreeGrafter"/>
</dbReference>
<dbReference type="GO" id="GO:0032259">
    <property type="term" value="P:methylation"/>
    <property type="evidence" value="ECO:0007669"/>
    <property type="project" value="UniProtKB-KW"/>
</dbReference>
<dbReference type="EC" id="2.1.1.72" evidence="2 8"/>
<keyword evidence="4 8" id="KW-0808">Transferase</keyword>
<dbReference type="Gene3D" id="3.40.50.150">
    <property type="entry name" value="Vaccinia Virus protein VP39"/>
    <property type="match status" value="1"/>
</dbReference>
<accession>A0A336NHA6</accession>
<evidence type="ECO:0000256" key="2">
    <source>
        <dbReference type="ARBA" id="ARBA00011900"/>
    </source>
</evidence>
<dbReference type="InterPro" id="IPR012327">
    <property type="entry name" value="MeTrfase_D12"/>
</dbReference>
<feature type="binding site" evidence="7">
    <location>
        <position position="23"/>
    </location>
    <ligand>
        <name>S-adenosyl-L-methionine</name>
        <dbReference type="ChEBI" id="CHEBI:59789"/>
    </ligand>
</feature>
<dbReference type="PROSITE" id="PS00092">
    <property type="entry name" value="N6_MTASE"/>
    <property type="match status" value="1"/>
</dbReference>
<dbReference type="Gene3D" id="1.10.1020.10">
    <property type="entry name" value="Adenine-specific Methyltransferase, Domain 2"/>
    <property type="match status" value="1"/>
</dbReference>
<evidence type="ECO:0000256" key="4">
    <source>
        <dbReference type="ARBA" id="ARBA00022679"/>
    </source>
</evidence>
<evidence type="ECO:0000313" key="9">
    <source>
        <dbReference type="EMBL" id="SSZ30263.1"/>
    </source>
</evidence>
<dbReference type="PANTHER" id="PTHR30481">
    <property type="entry name" value="DNA ADENINE METHYLASE"/>
    <property type="match status" value="1"/>
</dbReference>